<dbReference type="NCBIfam" id="TIGR00589">
    <property type="entry name" value="ogt"/>
    <property type="match status" value="1"/>
</dbReference>
<sequence length="159" mass="16587">MKHRIIDSPLGPLTLVVDADGVLCALYNEGQRYFPEAAALGKRDDTVAEDAVAQLREYFAGTRSAFTVPTAAVGTAFQHRVWEGLAAIPPGTTRTYGQVAQELGAPGASRAVGAATGRNPISIIVPCHRLVGASGAMTGYAGGVERKVWLLTHEGALAS</sequence>
<dbReference type="EC" id="2.1.1.63" evidence="9"/>
<keyword evidence="4 9" id="KW-0489">Methyltransferase</keyword>
<dbReference type="SUPFAM" id="SSF53155">
    <property type="entry name" value="Methylated DNA-protein cysteine methyltransferase domain"/>
    <property type="match status" value="1"/>
</dbReference>
<comment type="subcellular location">
    <subcellularLocation>
        <location evidence="9">Cytoplasm</location>
    </subcellularLocation>
</comment>
<dbReference type="GO" id="GO:0032259">
    <property type="term" value="P:methylation"/>
    <property type="evidence" value="ECO:0007669"/>
    <property type="project" value="UniProtKB-KW"/>
</dbReference>
<dbReference type="FunFam" id="1.10.10.10:FF:000214">
    <property type="entry name" value="Methylated-DNA--protein-cysteine methyltransferase"/>
    <property type="match status" value="1"/>
</dbReference>
<comment type="similarity">
    <text evidence="2 9">Belongs to the MGMT family.</text>
</comment>
<organism evidence="12 13">
    <name type="scientific">Propioniciclava flava</name>
    <dbReference type="NCBI Taxonomy" id="2072026"/>
    <lineage>
        <taxon>Bacteria</taxon>
        <taxon>Bacillati</taxon>
        <taxon>Actinomycetota</taxon>
        <taxon>Actinomycetes</taxon>
        <taxon>Propionibacteriales</taxon>
        <taxon>Propionibacteriaceae</taxon>
        <taxon>Propioniciclava</taxon>
    </lineage>
</organism>
<gene>
    <name evidence="12" type="ORF">C1706_10605</name>
</gene>
<evidence type="ECO:0000256" key="2">
    <source>
        <dbReference type="ARBA" id="ARBA00008711"/>
    </source>
</evidence>
<dbReference type="CDD" id="cd06445">
    <property type="entry name" value="ATase"/>
    <property type="match status" value="1"/>
</dbReference>
<keyword evidence="5 9" id="KW-0808">Transferase</keyword>
<dbReference type="GO" id="GO:0003908">
    <property type="term" value="F:methylated-DNA-[protein]-cysteine S-methyltransferase activity"/>
    <property type="evidence" value="ECO:0007669"/>
    <property type="project" value="UniProtKB-UniRule"/>
</dbReference>
<evidence type="ECO:0000256" key="9">
    <source>
        <dbReference type="HAMAP-Rule" id="MF_00772"/>
    </source>
</evidence>
<keyword evidence="13" id="KW-1185">Reference proteome</keyword>
<comment type="caution">
    <text evidence="12">The sequence shown here is derived from an EMBL/GenBank/DDBJ whole genome shotgun (WGS) entry which is preliminary data.</text>
</comment>
<dbReference type="SUPFAM" id="SSF46767">
    <property type="entry name" value="Methylated DNA-protein cysteine methyltransferase, C-terminal domain"/>
    <property type="match status" value="1"/>
</dbReference>
<dbReference type="InterPro" id="IPR014048">
    <property type="entry name" value="MethylDNA_cys_MeTrfase_DNA-bd"/>
</dbReference>
<evidence type="ECO:0000256" key="6">
    <source>
        <dbReference type="ARBA" id="ARBA00022763"/>
    </source>
</evidence>
<dbReference type="PROSITE" id="PS00374">
    <property type="entry name" value="MGMT"/>
    <property type="match status" value="1"/>
</dbReference>
<evidence type="ECO:0000259" key="11">
    <source>
        <dbReference type="Pfam" id="PF02870"/>
    </source>
</evidence>
<dbReference type="InterPro" id="IPR036388">
    <property type="entry name" value="WH-like_DNA-bd_sf"/>
</dbReference>
<reference evidence="12 13" key="1">
    <citation type="submission" date="2018-01" db="EMBL/GenBank/DDBJ databases">
        <title>Lactibacter flavus gen. nov., sp. nov., a novel bacterium of the family Propionibacteriaceae isolated from raw milk and dairy products.</title>
        <authorList>
            <person name="Wenning M."/>
            <person name="Breitenwieser F."/>
            <person name="Huptas C."/>
            <person name="von Neubeck M."/>
            <person name="Busse H.-J."/>
            <person name="Scherer S."/>
        </authorList>
    </citation>
    <scope>NUCLEOTIDE SEQUENCE [LARGE SCALE GENOMIC DNA]</scope>
    <source>
        <strain evidence="12 13">VG341</strain>
    </source>
</reference>
<comment type="function">
    <text evidence="9">Involved in the cellular defense against the biological effects of O6-methylguanine (O6-MeG) and O4-methylthymine (O4-MeT) in DNA. Repairs the methylated nucleobase in DNA by stoichiometrically transferring the methyl group to a cysteine residue in the enzyme. This is a suicide reaction: the enzyme is irreversibly inactivated.</text>
</comment>
<dbReference type="InterPro" id="IPR036631">
    <property type="entry name" value="MGMT_N_sf"/>
</dbReference>
<dbReference type="GO" id="GO:0006307">
    <property type="term" value="P:DNA alkylation repair"/>
    <property type="evidence" value="ECO:0007669"/>
    <property type="project" value="UniProtKB-UniRule"/>
</dbReference>
<keyword evidence="3 9" id="KW-0963">Cytoplasm</keyword>
<evidence type="ECO:0000256" key="3">
    <source>
        <dbReference type="ARBA" id="ARBA00022490"/>
    </source>
</evidence>
<keyword evidence="7 9" id="KW-0234">DNA repair</keyword>
<dbReference type="GO" id="GO:0005737">
    <property type="term" value="C:cytoplasm"/>
    <property type="evidence" value="ECO:0007669"/>
    <property type="project" value="UniProtKB-SubCell"/>
</dbReference>
<name>A0A4V1Q775_9ACTN</name>
<dbReference type="AlphaFoldDB" id="A0A4V1Q775"/>
<protein>
    <recommendedName>
        <fullName evidence="9">Methylated-DNA--protein-cysteine methyltransferase</fullName>
        <ecNumber evidence="9">2.1.1.63</ecNumber>
    </recommendedName>
    <alternativeName>
        <fullName evidence="9">6-O-methylguanine-DNA methyltransferase</fullName>
        <shortName evidence="9">MGMT</shortName>
    </alternativeName>
    <alternativeName>
        <fullName evidence="9">O-6-methylguanine-DNA-alkyltransferase</fullName>
    </alternativeName>
</protein>
<evidence type="ECO:0000313" key="12">
    <source>
        <dbReference type="EMBL" id="RXW31608.1"/>
    </source>
</evidence>
<evidence type="ECO:0000259" key="10">
    <source>
        <dbReference type="Pfam" id="PF01035"/>
    </source>
</evidence>
<evidence type="ECO:0000256" key="8">
    <source>
        <dbReference type="ARBA" id="ARBA00049348"/>
    </source>
</evidence>
<dbReference type="HAMAP" id="MF_00772">
    <property type="entry name" value="OGT"/>
    <property type="match status" value="1"/>
</dbReference>
<dbReference type="InterPro" id="IPR036217">
    <property type="entry name" value="MethylDNA_cys_MeTrfase_DNAb"/>
</dbReference>
<feature type="active site" description="Nucleophile; methyl group acceptor" evidence="9">
    <location>
        <position position="127"/>
    </location>
</feature>
<comment type="catalytic activity">
    <reaction evidence="1 9">
        <text>a 4-O-methyl-thymidine in DNA + L-cysteinyl-[protein] = a thymidine in DNA + S-methyl-L-cysteinyl-[protein]</text>
        <dbReference type="Rhea" id="RHEA:53428"/>
        <dbReference type="Rhea" id="RHEA-COMP:10131"/>
        <dbReference type="Rhea" id="RHEA-COMP:10132"/>
        <dbReference type="Rhea" id="RHEA-COMP:13555"/>
        <dbReference type="Rhea" id="RHEA-COMP:13556"/>
        <dbReference type="ChEBI" id="CHEBI:29950"/>
        <dbReference type="ChEBI" id="CHEBI:82612"/>
        <dbReference type="ChEBI" id="CHEBI:137386"/>
        <dbReference type="ChEBI" id="CHEBI:137387"/>
        <dbReference type="EC" id="2.1.1.63"/>
    </reaction>
</comment>
<feature type="domain" description="Methylguanine DNA methyltransferase ribonuclease-like" evidence="11">
    <location>
        <begin position="1"/>
        <end position="71"/>
    </location>
</feature>
<dbReference type="EMBL" id="PPCV01000007">
    <property type="protein sequence ID" value="RXW31608.1"/>
    <property type="molecule type" value="Genomic_DNA"/>
</dbReference>
<dbReference type="Gene3D" id="3.30.160.70">
    <property type="entry name" value="Methylated DNA-protein cysteine methyltransferase domain"/>
    <property type="match status" value="1"/>
</dbReference>
<dbReference type="InterPro" id="IPR008332">
    <property type="entry name" value="MethylG_MeTrfase_N"/>
</dbReference>
<feature type="domain" description="Methylated-DNA-[protein]-cysteine S-methyltransferase DNA binding" evidence="10">
    <location>
        <begin position="76"/>
        <end position="156"/>
    </location>
</feature>
<dbReference type="Proteomes" id="UP000290624">
    <property type="component" value="Unassembled WGS sequence"/>
</dbReference>
<dbReference type="PANTHER" id="PTHR10815">
    <property type="entry name" value="METHYLATED-DNA--PROTEIN-CYSTEINE METHYLTRANSFERASE"/>
    <property type="match status" value="1"/>
</dbReference>
<proteinExistence type="inferred from homology"/>
<comment type="miscellaneous">
    <text evidence="9">This enzyme catalyzes only one turnover and therefore is not strictly catalytic. According to one definition, an enzyme is a biocatalyst that acts repeatedly and over many reaction cycles.</text>
</comment>
<dbReference type="OrthoDB" id="9802228at2"/>
<evidence type="ECO:0000256" key="1">
    <source>
        <dbReference type="ARBA" id="ARBA00001286"/>
    </source>
</evidence>
<dbReference type="Pfam" id="PF01035">
    <property type="entry name" value="DNA_binding_1"/>
    <property type="match status" value="1"/>
</dbReference>
<dbReference type="Gene3D" id="1.10.10.10">
    <property type="entry name" value="Winged helix-like DNA-binding domain superfamily/Winged helix DNA-binding domain"/>
    <property type="match status" value="1"/>
</dbReference>
<comment type="catalytic activity">
    <reaction evidence="8 9">
        <text>a 6-O-methyl-2'-deoxyguanosine in DNA + L-cysteinyl-[protein] = S-methyl-L-cysteinyl-[protein] + a 2'-deoxyguanosine in DNA</text>
        <dbReference type="Rhea" id="RHEA:24000"/>
        <dbReference type="Rhea" id="RHEA-COMP:10131"/>
        <dbReference type="Rhea" id="RHEA-COMP:10132"/>
        <dbReference type="Rhea" id="RHEA-COMP:11367"/>
        <dbReference type="Rhea" id="RHEA-COMP:11368"/>
        <dbReference type="ChEBI" id="CHEBI:29950"/>
        <dbReference type="ChEBI" id="CHEBI:82612"/>
        <dbReference type="ChEBI" id="CHEBI:85445"/>
        <dbReference type="ChEBI" id="CHEBI:85448"/>
        <dbReference type="EC" id="2.1.1.63"/>
    </reaction>
</comment>
<dbReference type="PANTHER" id="PTHR10815:SF5">
    <property type="entry name" value="METHYLATED-DNA--PROTEIN-CYSTEINE METHYLTRANSFERASE"/>
    <property type="match status" value="1"/>
</dbReference>
<evidence type="ECO:0000256" key="7">
    <source>
        <dbReference type="ARBA" id="ARBA00023204"/>
    </source>
</evidence>
<evidence type="ECO:0000256" key="5">
    <source>
        <dbReference type="ARBA" id="ARBA00022679"/>
    </source>
</evidence>
<dbReference type="RefSeq" id="WP_129459214.1">
    <property type="nucleotide sequence ID" value="NZ_PPCV01000007.1"/>
</dbReference>
<dbReference type="InterPro" id="IPR001497">
    <property type="entry name" value="MethylDNA_cys_MeTrfase_AS"/>
</dbReference>
<keyword evidence="6 9" id="KW-0227">DNA damage</keyword>
<accession>A0A4V1Q775</accession>
<dbReference type="InterPro" id="IPR023546">
    <property type="entry name" value="MGMT"/>
</dbReference>
<evidence type="ECO:0000313" key="13">
    <source>
        <dbReference type="Proteomes" id="UP000290624"/>
    </source>
</evidence>
<evidence type="ECO:0000256" key="4">
    <source>
        <dbReference type="ARBA" id="ARBA00022603"/>
    </source>
</evidence>
<dbReference type="Pfam" id="PF02870">
    <property type="entry name" value="Methyltransf_1N"/>
    <property type="match status" value="1"/>
</dbReference>